<evidence type="ECO:0000256" key="1">
    <source>
        <dbReference type="SAM" id="Phobius"/>
    </source>
</evidence>
<dbReference type="RefSeq" id="WP_054639141.1">
    <property type="nucleotide sequence ID" value="NZ_BBAL01000002.1"/>
</dbReference>
<keyword evidence="1" id="KW-1133">Transmembrane helix</keyword>
<feature type="transmembrane region" description="Helical" evidence="1">
    <location>
        <begin position="21"/>
        <end position="42"/>
    </location>
</feature>
<keyword evidence="1" id="KW-0812">Transmembrane</keyword>
<evidence type="ECO:0000313" key="3">
    <source>
        <dbReference type="Proteomes" id="UP000218181"/>
    </source>
</evidence>
<dbReference type="EMBL" id="JXJU01000003">
    <property type="protein sequence ID" value="PCS00643.1"/>
    <property type="molecule type" value="Genomic_DNA"/>
</dbReference>
<sequence>MPDKVEMMSRFGQEGHLGLRLFGGGILMLITFVVIAAVLYFIHKNNGHFAFNSLNRPALHGPNQMSDDELESRMSELKAEYDRRHHVEKLEVELAQLKGEISKLRESKSE</sequence>
<organism evidence="2 3">
    <name type="scientific">Lactococcus fujiensis JCM 16395</name>
    <dbReference type="NCBI Taxonomy" id="1291764"/>
    <lineage>
        <taxon>Bacteria</taxon>
        <taxon>Bacillati</taxon>
        <taxon>Bacillota</taxon>
        <taxon>Bacilli</taxon>
        <taxon>Lactobacillales</taxon>
        <taxon>Streptococcaceae</taxon>
        <taxon>Lactococcus</taxon>
    </lineage>
</organism>
<name>A0A2A5RMW0_9LACT</name>
<dbReference type="Proteomes" id="UP000218181">
    <property type="component" value="Unassembled WGS sequence"/>
</dbReference>
<comment type="caution">
    <text evidence="2">The sequence shown here is derived from an EMBL/GenBank/DDBJ whole genome shotgun (WGS) entry which is preliminary data.</text>
</comment>
<gene>
    <name evidence="2" type="ORF">RT41_GL001025</name>
</gene>
<proteinExistence type="predicted"/>
<keyword evidence="1" id="KW-0472">Membrane</keyword>
<accession>A0A2A5RMW0</accession>
<dbReference type="AlphaFoldDB" id="A0A2A5RMW0"/>
<keyword evidence="3" id="KW-1185">Reference proteome</keyword>
<reference evidence="2 3" key="1">
    <citation type="submission" date="2014-12" db="EMBL/GenBank/DDBJ databases">
        <title>Draft genome sequences of 10 type strains of Lactococcus.</title>
        <authorList>
            <person name="Sun Z."/>
            <person name="Zhong Z."/>
            <person name="Liu W."/>
            <person name="Zhang W."/>
            <person name="Zhang H."/>
        </authorList>
    </citation>
    <scope>NUCLEOTIDE SEQUENCE [LARGE SCALE GENOMIC DNA]</scope>
    <source>
        <strain evidence="2 3">JCM 16395</strain>
    </source>
</reference>
<protein>
    <submittedName>
        <fullName evidence="2">Uncharacterized protein</fullName>
    </submittedName>
</protein>
<evidence type="ECO:0000313" key="2">
    <source>
        <dbReference type="EMBL" id="PCS00643.1"/>
    </source>
</evidence>